<sequence>MKSQIRTLVSTGLFRWQTYFKMTIKLLLLLGLASYASAAVKLQELFSWNAMDWNYPDEYSKQQAIRSGALIPENALPVGIERWRNKLFVSVPRWQSGIPATLNYIPLDAPYNPSPKLNPYPSYAGNEVGNCQTGLNTVYRIKADQCDRLWVLDVGTYGYDENATNLCPYSINVYDLNTDQRIRRYVFRPEDIVSTTFIANIALDMRSSCEDTFAYFSDELGYGLIAYSWEQNKSWRFSHSYFFPDPLVGDFNIAGLNFQWGAEGIFGITASPIGPDGYRNLFFSPLSSHTEFSVSTRILRNETAVKGSYKDFSVVGVRGPDSHTTAKVMDESGVQLFSLIDQNAIGCWRSPLPYNPQNIAIADKDDVGLVFPSDVKIDNERNVWVMSDRMPVFLEAELDYSDINFRVYTATLDTLIQGTVCDVPRQLAQPNPIPPKVITPKYAIVDTTFGVSASPMSEVARVHVPVTAPRPGRITPSYRPSTAKTLGIKETTYPYIVTRNYKSEPNRNQWWLKDNKYEVYEH</sequence>
<name>A0ACC1D6A6_9NEOP</name>
<comment type="caution">
    <text evidence="1">The sequence shown here is derived from an EMBL/GenBank/DDBJ whole genome shotgun (WGS) entry which is preliminary data.</text>
</comment>
<accession>A0ACC1D6A6</accession>
<evidence type="ECO:0000313" key="2">
    <source>
        <dbReference type="Proteomes" id="UP000824533"/>
    </source>
</evidence>
<evidence type="ECO:0000313" key="1">
    <source>
        <dbReference type="EMBL" id="KAJ0179453.1"/>
    </source>
</evidence>
<organism evidence="1 2">
    <name type="scientific">Dendrolimus kikuchii</name>
    <dbReference type="NCBI Taxonomy" id="765133"/>
    <lineage>
        <taxon>Eukaryota</taxon>
        <taxon>Metazoa</taxon>
        <taxon>Ecdysozoa</taxon>
        <taxon>Arthropoda</taxon>
        <taxon>Hexapoda</taxon>
        <taxon>Insecta</taxon>
        <taxon>Pterygota</taxon>
        <taxon>Neoptera</taxon>
        <taxon>Endopterygota</taxon>
        <taxon>Lepidoptera</taxon>
        <taxon>Glossata</taxon>
        <taxon>Ditrysia</taxon>
        <taxon>Bombycoidea</taxon>
        <taxon>Lasiocampidae</taxon>
        <taxon>Dendrolimus</taxon>
    </lineage>
</organism>
<dbReference type="EMBL" id="CM034394">
    <property type="protein sequence ID" value="KAJ0179453.1"/>
    <property type="molecule type" value="Genomic_DNA"/>
</dbReference>
<reference evidence="1 2" key="1">
    <citation type="journal article" date="2021" name="Front. Genet.">
        <title>Chromosome-Level Genome Assembly Reveals Significant Gene Expansion in the Toll and IMD Signaling Pathways of Dendrolimus kikuchii.</title>
        <authorList>
            <person name="Zhou J."/>
            <person name="Wu P."/>
            <person name="Xiong Z."/>
            <person name="Liu N."/>
            <person name="Zhao N."/>
            <person name="Ji M."/>
            <person name="Qiu Y."/>
            <person name="Yang B."/>
        </authorList>
    </citation>
    <scope>NUCLEOTIDE SEQUENCE [LARGE SCALE GENOMIC DNA]</scope>
    <source>
        <strain evidence="1">Ann1</strain>
    </source>
</reference>
<protein>
    <submittedName>
        <fullName evidence="1">Uncharacterized protein</fullName>
    </submittedName>
</protein>
<keyword evidence="2" id="KW-1185">Reference proteome</keyword>
<gene>
    <name evidence="1" type="ORF">K1T71_005165</name>
</gene>
<proteinExistence type="predicted"/>
<dbReference type="Proteomes" id="UP000824533">
    <property type="component" value="Linkage Group LG08"/>
</dbReference>